<evidence type="ECO:0000256" key="7">
    <source>
        <dbReference type="ARBA" id="ARBA00022833"/>
    </source>
</evidence>
<dbReference type="PANTHER" id="PTHR45626:SF16">
    <property type="entry name" value="ATP-DEPENDENT HELICASE ULS1"/>
    <property type="match status" value="1"/>
</dbReference>
<dbReference type="SMART" id="SM00490">
    <property type="entry name" value="HELICc"/>
    <property type="match status" value="1"/>
</dbReference>
<dbReference type="PANTHER" id="PTHR45626">
    <property type="entry name" value="TRANSCRIPTION TERMINATION FACTOR 2-RELATED"/>
    <property type="match status" value="1"/>
</dbReference>
<dbReference type="PROSITE" id="PS51194">
    <property type="entry name" value="HELICASE_CTER"/>
    <property type="match status" value="1"/>
</dbReference>
<keyword evidence="5" id="KW-0378">Hydrolase</keyword>
<proteinExistence type="inferred from homology"/>
<evidence type="ECO:0000256" key="3">
    <source>
        <dbReference type="ARBA" id="ARBA00022741"/>
    </source>
</evidence>
<accession>A0A0C3DK81</accession>
<dbReference type="OrthoDB" id="423559at2759"/>
<feature type="domain" description="Helicase C-terminal" evidence="13">
    <location>
        <begin position="1003"/>
        <end position="1168"/>
    </location>
</feature>
<dbReference type="SUPFAM" id="SSF57850">
    <property type="entry name" value="RING/U-box"/>
    <property type="match status" value="1"/>
</dbReference>
<dbReference type="PROSITE" id="PS50089">
    <property type="entry name" value="ZF_RING_2"/>
    <property type="match status" value="1"/>
</dbReference>
<evidence type="ECO:0000259" key="11">
    <source>
        <dbReference type="PROSITE" id="PS50089"/>
    </source>
</evidence>
<dbReference type="GO" id="GO:0005634">
    <property type="term" value="C:nucleus"/>
    <property type="evidence" value="ECO:0007669"/>
    <property type="project" value="TreeGrafter"/>
</dbReference>
<feature type="domain" description="Helicase ATP-binding" evidence="12">
    <location>
        <begin position="422"/>
        <end position="623"/>
    </location>
</feature>
<dbReference type="CDD" id="cd18793">
    <property type="entry name" value="SF2_C_SNF"/>
    <property type="match status" value="1"/>
</dbReference>
<dbReference type="InterPro" id="IPR001841">
    <property type="entry name" value="Znf_RING"/>
</dbReference>
<dbReference type="InterPro" id="IPR050628">
    <property type="entry name" value="SNF2_RAD54_helicase_TF"/>
</dbReference>
<gene>
    <name evidence="14" type="ORF">SCLCIDRAFT_1220158</name>
</gene>
<reference evidence="15" key="2">
    <citation type="submission" date="2015-01" db="EMBL/GenBank/DDBJ databases">
        <title>Evolutionary Origins and Diversification of the Mycorrhizal Mutualists.</title>
        <authorList>
            <consortium name="DOE Joint Genome Institute"/>
            <consortium name="Mycorrhizal Genomics Consortium"/>
            <person name="Kohler A."/>
            <person name="Kuo A."/>
            <person name="Nagy L.G."/>
            <person name="Floudas D."/>
            <person name="Copeland A."/>
            <person name="Barry K.W."/>
            <person name="Cichocki N."/>
            <person name="Veneault-Fourrey C."/>
            <person name="LaButti K."/>
            <person name="Lindquist E.A."/>
            <person name="Lipzen A."/>
            <person name="Lundell T."/>
            <person name="Morin E."/>
            <person name="Murat C."/>
            <person name="Riley R."/>
            <person name="Ohm R."/>
            <person name="Sun H."/>
            <person name="Tunlid A."/>
            <person name="Henrissat B."/>
            <person name="Grigoriev I.V."/>
            <person name="Hibbett D.S."/>
            <person name="Martin F."/>
        </authorList>
    </citation>
    <scope>NUCLEOTIDE SEQUENCE [LARGE SCALE GENOMIC DNA]</scope>
    <source>
        <strain evidence="15">Foug A</strain>
    </source>
</reference>
<dbReference type="Gene3D" id="3.30.40.10">
    <property type="entry name" value="Zinc/RING finger domain, C3HC4 (zinc finger)"/>
    <property type="match status" value="1"/>
</dbReference>
<dbReference type="GO" id="GO:0005524">
    <property type="term" value="F:ATP binding"/>
    <property type="evidence" value="ECO:0007669"/>
    <property type="project" value="UniProtKB-KW"/>
</dbReference>
<evidence type="ECO:0000256" key="8">
    <source>
        <dbReference type="ARBA" id="ARBA00022840"/>
    </source>
</evidence>
<dbReference type="PROSITE" id="PS50096">
    <property type="entry name" value="IQ"/>
    <property type="match status" value="1"/>
</dbReference>
<keyword evidence="7" id="KW-0862">Zinc</keyword>
<evidence type="ECO:0000256" key="10">
    <source>
        <dbReference type="SAM" id="MobiDB-lite"/>
    </source>
</evidence>
<dbReference type="InterPro" id="IPR038718">
    <property type="entry name" value="SNF2-like_sf"/>
</dbReference>
<dbReference type="GO" id="GO:0005737">
    <property type="term" value="C:cytoplasm"/>
    <property type="evidence" value="ECO:0007669"/>
    <property type="project" value="TreeGrafter"/>
</dbReference>
<dbReference type="SMART" id="SM00184">
    <property type="entry name" value="RING"/>
    <property type="match status" value="1"/>
</dbReference>
<dbReference type="EMBL" id="KN822111">
    <property type="protein sequence ID" value="KIM56719.1"/>
    <property type="molecule type" value="Genomic_DNA"/>
</dbReference>
<sequence length="1178" mass="131713">MASYAILLAYAARQLGCSQEKVPEYYLKELQDHVTVSPDNLNFVVGLQPAGGYGIVTCLEPSCKTNVALGPNSGIPGGGFKRGFGSLQNYTIHALRHQRPGNECTTSSQCSLSSRMGGSAAVTSERSVASRAEHSHVGLLAQLDASLGGLSSEPSTAPPDAKSLSREAGKADLCPAKRARVLPTTPTKRQSSLVFVGVASDGLQEGAQTPPLSKHVKLEPIKSPLAFVDANTGLMATDAVQPACSLLAHNQHHNHATMAFEGHPVFVQEAHMQTFARQALENSLFDSNFLLPNDIPFAQGVASGSQMAFGQTGYQWAPPNTMDTMDTDEELNYLLSGLTDPPLDSDRNIYGGGREHFTAPPANPDNINKFIIAACNSEQFDGNANVAKALEKLRLSSLYSLLPGMAVSLLPHQTIGVAWALDREKGSDRGGCLCDEMGLGKTIQTIALMVINASKNPTCKTNLIVAPMALLDQWRLEIETKTTNGMKCLIYHGPSKPKQKAELMKYDVILTTYHTLALEWPDLEAEEMVKQKVRKRKRNDTFIVSDSEDDRKPKRKKRELGLLFQIQWYRIIIDEAQNIRNRRTRISRSVTDLEAMYRWCLTGTPIVNGLVDAYPLFRFIRLRPWYDWDDFNSHISRIEKKNPSLASTRLQAIFRMILLRRKKDSLLDGKRLIELPPKTVTLQKLTFSEEEREIYQMVEARSQAKFNRFLRAGTVLKNYHQVLVMLLRLRQICVHPVLIQESCDALVASNELSCKRDLKAEQARAARLVSAEFVSKLMVQYKEAAMARVLAERESADAVVDAEECPVCMDTPTDAIVTACGHTFCRECIVNVLNGPCVVDEENPKKYKGNERPCPSCRSAISADRIFVREAFEPQEDDLAEAGPSRCKVDTSCNILDVFEDMRYDPKGKGKAKKRLRKKRSTYDSDCDDDDLSDFIVEDGEDEDEKDARHELKRLKRKRMIVESDDDIEEDERETVLGHKKPEVATAEVKIMSRFLPSTKMKKMMEYLRAWAEENPDDKIIVISQWTEALKLVSNYLVEHSIGHVKYQGSMNREERDKAVRVFMLSDKAPVMLMSLKCGGVGLNLTRANRVISLDLGWSEAIENQAFDRVHRLGQQKSVFVQRLVIENTVEERILALQERKRNLADGSLGEGNGKKIGRLNVRELANLFGLDHRGNVL</sequence>
<dbReference type="Pfam" id="PF00176">
    <property type="entry name" value="SNF2-rel_dom"/>
    <property type="match status" value="1"/>
</dbReference>
<dbReference type="HOGENOM" id="CLU_000315_2_8_1"/>
<evidence type="ECO:0000313" key="14">
    <source>
        <dbReference type="EMBL" id="KIM56719.1"/>
    </source>
</evidence>
<feature type="region of interest" description="Disordered" evidence="10">
    <location>
        <begin position="149"/>
        <end position="170"/>
    </location>
</feature>
<dbReference type="InterPro" id="IPR049730">
    <property type="entry name" value="SNF2/RAD54-like_C"/>
</dbReference>
<dbReference type="Pfam" id="PF00271">
    <property type="entry name" value="Helicase_C"/>
    <property type="match status" value="1"/>
</dbReference>
<dbReference type="InterPro" id="IPR013083">
    <property type="entry name" value="Znf_RING/FYVE/PHD"/>
</dbReference>
<evidence type="ECO:0000259" key="12">
    <source>
        <dbReference type="PROSITE" id="PS51192"/>
    </source>
</evidence>
<dbReference type="InParanoid" id="A0A0C3DK81"/>
<dbReference type="SMART" id="SM00487">
    <property type="entry name" value="DEXDc"/>
    <property type="match status" value="1"/>
</dbReference>
<dbReference type="GO" id="GO:0000724">
    <property type="term" value="P:double-strand break repair via homologous recombination"/>
    <property type="evidence" value="ECO:0007669"/>
    <property type="project" value="TreeGrafter"/>
</dbReference>
<evidence type="ECO:0000256" key="2">
    <source>
        <dbReference type="ARBA" id="ARBA00022723"/>
    </source>
</evidence>
<evidence type="ECO:0000256" key="6">
    <source>
        <dbReference type="ARBA" id="ARBA00022806"/>
    </source>
</evidence>
<evidence type="ECO:0000256" key="1">
    <source>
        <dbReference type="ARBA" id="ARBA00007025"/>
    </source>
</evidence>
<dbReference type="GO" id="GO:0016787">
    <property type="term" value="F:hydrolase activity"/>
    <property type="evidence" value="ECO:0007669"/>
    <property type="project" value="UniProtKB-KW"/>
</dbReference>
<evidence type="ECO:0008006" key="16">
    <source>
        <dbReference type="Google" id="ProtNLM"/>
    </source>
</evidence>
<keyword evidence="6" id="KW-0347">Helicase</keyword>
<dbReference type="GO" id="GO:0008094">
    <property type="term" value="F:ATP-dependent activity, acting on DNA"/>
    <property type="evidence" value="ECO:0007669"/>
    <property type="project" value="TreeGrafter"/>
</dbReference>
<dbReference type="GO" id="GO:0008270">
    <property type="term" value="F:zinc ion binding"/>
    <property type="evidence" value="ECO:0007669"/>
    <property type="project" value="UniProtKB-KW"/>
</dbReference>
<dbReference type="PROSITE" id="PS51192">
    <property type="entry name" value="HELICASE_ATP_BIND_1"/>
    <property type="match status" value="1"/>
</dbReference>
<dbReference type="Gene3D" id="3.40.50.10810">
    <property type="entry name" value="Tandem AAA-ATPase domain"/>
    <property type="match status" value="1"/>
</dbReference>
<evidence type="ECO:0000259" key="13">
    <source>
        <dbReference type="PROSITE" id="PS51194"/>
    </source>
</evidence>
<dbReference type="FunCoup" id="A0A0C3DK81">
    <property type="interactions" value="357"/>
</dbReference>
<comment type="similarity">
    <text evidence="1">Belongs to the SNF2/RAD54 helicase family.</text>
</comment>
<dbReference type="CDD" id="cd18008">
    <property type="entry name" value="DEXDc_SHPRH-like"/>
    <property type="match status" value="1"/>
</dbReference>
<dbReference type="PROSITE" id="PS00518">
    <property type="entry name" value="ZF_RING_1"/>
    <property type="match status" value="1"/>
</dbReference>
<dbReference type="STRING" id="1036808.A0A0C3DK81"/>
<keyword evidence="2" id="KW-0479">Metal-binding</keyword>
<dbReference type="GO" id="GO:0004386">
    <property type="term" value="F:helicase activity"/>
    <property type="evidence" value="ECO:0007669"/>
    <property type="project" value="UniProtKB-KW"/>
</dbReference>
<dbReference type="InterPro" id="IPR014001">
    <property type="entry name" value="Helicase_ATP-bd"/>
</dbReference>
<keyword evidence="4 9" id="KW-0863">Zinc-finger</keyword>
<keyword evidence="8" id="KW-0067">ATP-binding</keyword>
<dbReference type="AlphaFoldDB" id="A0A0C3DK81"/>
<name>A0A0C3DK81_9AGAM</name>
<dbReference type="InterPro" id="IPR027417">
    <property type="entry name" value="P-loop_NTPase"/>
</dbReference>
<reference evidence="14 15" key="1">
    <citation type="submission" date="2014-04" db="EMBL/GenBank/DDBJ databases">
        <authorList>
            <consortium name="DOE Joint Genome Institute"/>
            <person name="Kuo A."/>
            <person name="Kohler A."/>
            <person name="Nagy L.G."/>
            <person name="Floudas D."/>
            <person name="Copeland A."/>
            <person name="Barry K.W."/>
            <person name="Cichocki N."/>
            <person name="Veneault-Fourrey C."/>
            <person name="LaButti K."/>
            <person name="Lindquist E.A."/>
            <person name="Lipzen A."/>
            <person name="Lundell T."/>
            <person name="Morin E."/>
            <person name="Murat C."/>
            <person name="Sun H."/>
            <person name="Tunlid A."/>
            <person name="Henrissat B."/>
            <person name="Grigoriev I.V."/>
            <person name="Hibbett D.S."/>
            <person name="Martin F."/>
            <person name="Nordberg H.P."/>
            <person name="Cantor M.N."/>
            <person name="Hua S.X."/>
        </authorList>
    </citation>
    <scope>NUCLEOTIDE SEQUENCE [LARGE SCALE GENOMIC DNA]</scope>
    <source>
        <strain evidence="14 15">Foug A</strain>
    </source>
</reference>
<evidence type="ECO:0000313" key="15">
    <source>
        <dbReference type="Proteomes" id="UP000053989"/>
    </source>
</evidence>
<protein>
    <recommendedName>
        <fullName evidence="16">RING-type domain-containing protein</fullName>
    </recommendedName>
</protein>
<feature type="domain" description="RING-type" evidence="11">
    <location>
        <begin position="805"/>
        <end position="858"/>
    </location>
</feature>
<dbReference type="InterPro" id="IPR000330">
    <property type="entry name" value="SNF2_N"/>
</dbReference>
<evidence type="ECO:0000256" key="4">
    <source>
        <dbReference type="ARBA" id="ARBA00022771"/>
    </source>
</evidence>
<dbReference type="SUPFAM" id="SSF52540">
    <property type="entry name" value="P-loop containing nucleoside triphosphate hydrolases"/>
    <property type="match status" value="2"/>
</dbReference>
<dbReference type="Pfam" id="PF13923">
    <property type="entry name" value="zf-C3HC4_2"/>
    <property type="match status" value="1"/>
</dbReference>
<dbReference type="InterPro" id="IPR001650">
    <property type="entry name" value="Helicase_C-like"/>
</dbReference>
<dbReference type="Proteomes" id="UP000053989">
    <property type="component" value="Unassembled WGS sequence"/>
</dbReference>
<keyword evidence="3" id="KW-0547">Nucleotide-binding</keyword>
<keyword evidence="15" id="KW-1185">Reference proteome</keyword>
<dbReference type="InterPro" id="IPR017907">
    <property type="entry name" value="Znf_RING_CS"/>
</dbReference>
<dbReference type="Gene3D" id="3.40.50.300">
    <property type="entry name" value="P-loop containing nucleotide triphosphate hydrolases"/>
    <property type="match status" value="1"/>
</dbReference>
<organism evidence="14 15">
    <name type="scientific">Scleroderma citrinum Foug A</name>
    <dbReference type="NCBI Taxonomy" id="1036808"/>
    <lineage>
        <taxon>Eukaryota</taxon>
        <taxon>Fungi</taxon>
        <taxon>Dikarya</taxon>
        <taxon>Basidiomycota</taxon>
        <taxon>Agaricomycotina</taxon>
        <taxon>Agaricomycetes</taxon>
        <taxon>Agaricomycetidae</taxon>
        <taxon>Boletales</taxon>
        <taxon>Sclerodermatineae</taxon>
        <taxon>Sclerodermataceae</taxon>
        <taxon>Scleroderma</taxon>
    </lineage>
</organism>
<evidence type="ECO:0000256" key="9">
    <source>
        <dbReference type="PROSITE-ProRule" id="PRU00175"/>
    </source>
</evidence>
<evidence type="ECO:0000256" key="5">
    <source>
        <dbReference type="ARBA" id="ARBA00022801"/>
    </source>
</evidence>